<evidence type="ECO:0000256" key="3">
    <source>
        <dbReference type="ARBA" id="ARBA00023180"/>
    </source>
</evidence>
<dbReference type="SMART" id="SM00191">
    <property type="entry name" value="Int_alpha"/>
    <property type="match status" value="14"/>
</dbReference>
<dbReference type="GO" id="GO:0009897">
    <property type="term" value="C:external side of plasma membrane"/>
    <property type="evidence" value="ECO:0007669"/>
    <property type="project" value="TreeGrafter"/>
</dbReference>
<dbReference type="PROSITE" id="PS51470">
    <property type="entry name" value="FG_GAP"/>
    <property type="match status" value="14"/>
</dbReference>
<accession>A0A5M8QKR4</accession>
<comment type="caution">
    <text evidence="5">The sequence shown here is derived from an EMBL/GenBank/DDBJ whole genome shotgun (WGS) entry which is preliminary data.</text>
</comment>
<keyword evidence="6" id="KW-1185">Reference proteome</keyword>
<dbReference type="PANTHER" id="PTHR23220:SF133">
    <property type="entry name" value="INTEGRIN ALPHA-PS2"/>
    <property type="match status" value="1"/>
</dbReference>
<reference evidence="5 6" key="1">
    <citation type="submission" date="2019-05" db="EMBL/GenBank/DDBJ databases">
        <authorList>
            <person name="Qu J.-H."/>
        </authorList>
    </citation>
    <scope>NUCLEOTIDE SEQUENCE [LARGE SCALE GENOMIC DNA]</scope>
    <source>
        <strain evidence="5 6">NS28</strain>
    </source>
</reference>
<keyword evidence="3" id="KW-0325">Glycoprotein</keyword>
<dbReference type="Pfam" id="PF18962">
    <property type="entry name" value="Por_Secre_tail"/>
    <property type="match status" value="1"/>
</dbReference>
<evidence type="ECO:0000256" key="2">
    <source>
        <dbReference type="ARBA" id="ARBA00022737"/>
    </source>
</evidence>
<dbReference type="GO" id="GO:0007160">
    <property type="term" value="P:cell-matrix adhesion"/>
    <property type="evidence" value="ECO:0007669"/>
    <property type="project" value="TreeGrafter"/>
</dbReference>
<dbReference type="GO" id="GO:0098609">
    <property type="term" value="P:cell-cell adhesion"/>
    <property type="evidence" value="ECO:0007669"/>
    <property type="project" value="TreeGrafter"/>
</dbReference>
<proteinExistence type="predicted"/>
<dbReference type="GO" id="GO:0008305">
    <property type="term" value="C:integrin complex"/>
    <property type="evidence" value="ECO:0007669"/>
    <property type="project" value="InterPro"/>
</dbReference>
<evidence type="ECO:0000256" key="1">
    <source>
        <dbReference type="ARBA" id="ARBA00022729"/>
    </source>
</evidence>
<dbReference type="InterPro" id="IPR000413">
    <property type="entry name" value="Integrin_alpha"/>
</dbReference>
<dbReference type="PANTHER" id="PTHR23220">
    <property type="entry name" value="INTEGRIN ALPHA"/>
    <property type="match status" value="1"/>
</dbReference>
<dbReference type="GO" id="GO:0007229">
    <property type="term" value="P:integrin-mediated signaling pathway"/>
    <property type="evidence" value="ECO:0007669"/>
    <property type="project" value="TreeGrafter"/>
</dbReference>
<keyword evidence="2" id="KW-0677">Repeat</keyword>
<dbReference type="OrthoDB" id="883622at2"/>
<name>A0A5M8QKR4_9BACT</name>
<dbReference type="SUPFAM" id="SSF69318">
    <property type="entry name" value="Integrin alpha N-terminal domain"/>
    <property type="match status" value="5"/>
</dbReference>
<dbReference type="InterPro" id="IPR028994">
    <property type="entry name" value="Integrin_alpha_N"/>
</dbReference>
<dbReference type="EMBL" id="VBSN01000066">
    <property type="protein sequence ID" value="KAA6436649.1"/>
    <property type="molecule type" value="Genomic_DNA"/>
</dbReference>
<dbReference type="InterPro" id="IPR013519">
    <property type="entry name" value="Int_alpha_beta-p"/>
</dbReference>
<dbReference type="RefSeq" id="WP_139013970.1">
    <property type="nucleotide sequence ID" value="NZ_VBSN01000066.1"/>
</dbReference>
<dbReference type="GO" id="GO:0033627">
    <property type="term" value="P:cell adhesion mediated by integrin"/>
    <property type="evidence" value="ECO:0007669"/>
    <property type="project" value="TreeGrafter"/>
</dbReference>
<dbReference type="InterPro" id="IPR013517">
    <property type="entry name" value="FG-GAP"/>
</dbReference>
<organism evidence="5 6">
    <name type="scientific">Dyadobacter flavalbus</name>
    <dbReference type="NCBI Taxonomy" id="2579942"/>
    <lineage>
        <taxon>Bacteria</taxon>
        <taxon>Pseudomonadati</taxon>
        <taxon>Bacteroidota</taxon>
        <taxon>Cytophagia</taxon>
        <taxon>Cytophagales</taxon>
        <taxon>Spirosomataceae</taxon>
        <taxon>Dyadobacter</taxon>
    </lineage>
</organism>
<dbReference type="NCBIfam" id="TIGR04183">
    <property type="entry name" value="Por_Secre_tail"/>
    <property type="match status" value="1"/>
</dbReference>
<evidence type="ECO:0000313" key="6">
    <source>
        <dbReference type="Proteomes" id="UP000323994"/>
    </source>
</evidence>
<evidence type="ECO:0000313" key="5">
    <source>
        <dbReference type="EMBL" id="KAA6436649.1"/>
    </source>
</evidence>
<dbReference type="Pfam" id="PF13517">
    <property type="entry name" value="FG-GAP_3"/>
    <property type="match status" value="1"/>
</dbReference>
<gene>
    <name evidence="5" type="ORF">FEM33_21130</name>
</gene>
<dbReference type="InterPro" id="IPR026444">
    <property type="entry name" value="Secre_tail"/>
</dbReference>
<dbReference type="GO" id="GO:0005178">
    <property type="term" value="F:integrin binding"/>
    <property type="evidence" value="ECO:0007669"/>
    <property type="project" value="TreeGrafter"/>
</dbReference>
<dbReference type="Pfam" id="PF01839">
    <property type="entry name" value="FG-GAP"/>
    <property type="match status" value="12"/>
</dbReference>
<dbReference type="Proteomes" id="UP000323994">
    <property type="component" value="Unassembled WGS sequence"/>
</dbReference>
<dbReference type="Gene3D" id="2.130.10.130">
    <property type="entry name" value="Integrin alpha, N-terminal"/>
    <property type="match status" value="8"/>
</dbReference>
<evidence type="ECO:0000259" key="4">
    <source>
        <dbReference type="Pfam" id="PF18962"/>
    </source>
</evidence>
<protein>
    <submittedName>
        <fullName evidence="5">T9SS type A sorting domain-containing protein</fullName>
    </submittedName>
</protein>
<dbReference type="PRINTS" id="PR01185">
    <property type="entry name" value="INTEGRINA"/>
</dbReference>
<keyword evidence="1" id="KW-0732">Signal</keyword>
<feature type="domain" description="Secretion system C-terminal sorting" evidence="4">
    <location>
        <begin position="1284"/>
        <end position="1348"/>
    </location>
</feature>
<sequence>MKHHYRFIIFSLLACGAILEAGLLSDFVNQPASVQPVSAVKSAARRKPEKSVVSENSMSDIRQSLARREYNISEDGKKGVLQSPNRKQGLRAYYQPGTLTVQNRTDSTRHNFRLRLINKGIFADGKLLHLPQNDAQIKSEDNQLEIIHPGFTEQYINTEEGLRQNFIVRSAPDNARQLQVKLSAEGLQVNDLHTNELHFYTEKADGDLEKQLVYNDLKCWDANGKSLAATLAYQQNVVVITVAASRAAYPVTIDPLVTNGHPGNANKSLEGNQNFAWLGYSVASAGDVNGDGYSDVLAGAPYYDKGQNNEGAVFIYHGSATGLAANPALILESNQAEALLGHSVSSAGDVNKDGFSDVLAGAVNYDKGESNEGAVFAYYGSAAGVSTNGFAVLESNQADAGFGNSVALAGDVNADGFSDIIIGAHQYDKGESNEGAAFIYHGSASGIVTAPAATLERNQASATMGFSVASAGDVNADGYSDVLVGARLYDNGQTDEGAVFVYHGSAIGIAASNPALLESNQIDARMGYAVASAGDVNGDGYSDIVAGAYQYDKGETNEGAALVYKGSANGIIKDAVILESNQNEAQFGSAVASAGDVNGDGYSDLIIGARNYDNGQANEGTAFVYLGSAAGISTDASSKLESNQADAGLGNAVASAGDVNGDGYSDVIVGANSFDNGQKDEGAVYVFHGGGSGIDIQKETTLVSNQQGSRFGYSVASAGDVNGDGFSDVIIGAHQYDNGEVDKGAAFLYYGSVKGINFNIVTTLQCDQANANFGVSVASAGDVNGDGFGDVIVGAAEYTKGQTKEGAAFIFHGSATGINQIAAIILESDLAKALMGYSVASAGDVNGDGYDDVIVGAMDFNNGQLEEGKFYVFSGSPTGVVKAGAVSLESNQADTRLGASVAGAGDVNGDGYDDVIVGAYAFGDDDSGAAFIYYGSVTGLNINTGTSIKGNEAQANMGWSVSSAGDVNGDGFNDVIIGCTGCNNGYGTALVYYGSTNGINTNNKITLLSNQDFSASMGWSVSSAGDVNGDGYSDVIIGLSWYIDMDLVREIGEALIFYGSNTGIGTIASVIEGDKTGNYNSIGGSVAGAGDVNGDGYSDIITGAPDMSLQSLIKDAAFIYYGNKSGSLQNNTRLYNSDLATPINQSQLSKSDFGAGLFAKSFLGKNKGKLVWETKAKGQGFSKGSNNLITNSTQSSGSQNAYVSLGLTGTELKNVIAKQGPSTKVRVRVKYDPALAITGQIYGPWRYLPAYLNGSNMASARTETTQSAEKDKTEYSEAEEQVILYPNPVINHLKIISEKIVTELKVFDHAGNKVHAVKNKDGIQEVDLSDLSEGVYLIRLNEKTFKIIKE</sequence>